<dbReference type="SUPFAM" id="SSF103481">
    <property type="entry name" value="Multidrug resistance efflux transporter EmrE"/>
    <property type="match status" value="2"/>
</dbReference>
<evidence type="ECO:0000256" key="3">
    <source>
        <dbReference type="ARBA" id="ARBA00022475"/>
    </source>
</evidence>
<feature type="transmembrane region" description="Helical" evidence="7">
    <location>
        <begin position="162"/>
        <end position="183"/>
    </location>
</feature>
<dbReference type="PANTHER" id="PTHR42920:SF11">
    <property type="entry name" value="INNER MEMBRANE PROTEIN YTFF"/>
    <property type="match status" value="1"/>
</dbReference>
<feature type="domain" description="EamA" evidence="8">
    <location>
        <begin position="132"/>
        <end position="265"/>
    </location>
</feature>
<evidence type="ECO:0000256" key="1">
    <source>
        <dbReference type="ARBA" id="ARBA00004651"/>
    </source>
</evidence>
<gene>
    <name evidence="9" type="ORF">E9998_21665</name>
</gene>
<evidence type="ECO:0000256" key="2">
    <source>
        <dbReference type="ARBA" id="ARBA00007362"/>
    </source>
</evidence>
<feature type="transmembrane region" description="Helical" evidence="7">
    <location>
        <begin position="226"/>
        <end position="245"/>
    </location>
</feature>
<dbReference type="PANTHER" id="PTHR42920">
    <property type="entry name" value="OS03G0707200 PROTEIN-RELATED"/>
    <property type="match status" value="1"/>
</dbReference>
<feature type="transmembrane region" description="Helical" evidence="7">
    <location>
        <begin position="108"/>
        <end position="127"/>
    </location>
</feature>
<evidence type="ECO:0000256" key="4">
    <source>
        <dbReference type="ARBA" id="ARBA00022692"/>
    </source>
</evidence>
<keyword evidence="5 7" id="KW-1133">Transmembrane helix</keyword>
<evidence type="ECO:0000313" key="9">
    <source>
        <dbReference type="EMBL" id="THV24445.1"/>
    </source>
</evidence>
<feature type="transmembrane region" description="Helical" evidence="7">
    <location>
        <begin position="195"/>
        <end position="214"/>
    </location>
</feature>
<organism evidence="9 10">
    <name type="scientific">Glycomyces paridis</name>
    <dbReference type="NCBI Taxonomy" id="2126555"/>
    <lineage>
        <taxon>Bacteria</taxon>
        <taxon>Bacillati</taxon>
        <taxon>Actinomycetota</taxon>
        <taxon>Actinomycetes</taxon>
        <taxon>Glycomycetales</taxon>
        <taxon>Glycomycetaceae</taxon>
        <taxon>Glycomyces</taxon>
    </lineage>
</organism>
<evidence type="ECO:0000256" key="6">
    <source>
        <dbReference type="ARBA" id="ARBA00023136"/>
    </source>
</evidence>
<feature type="transmembrane region" description="Helical" evidence="7">
    <location>
        <begin position="51"/>
        <end position="70"/>
    </location>
</feature>
<dbReference type="Pfam" id="PF00892">
    <property type="entry name" value="EamA"/>
    <property type="match status" value="2"/>
</dbReference>
<feature type="transmembrane region" description="Helical" evidence="7">
    <location>
        <begin position="20"/>
        <end position="39"/>
    </location>
</feature>
<evidence type="ECO:0000313" key="10">
    <source>
        <dbReference type="Proteomes" id="UP000305792"/>
    </source>
</evidence>
<dbReference type="InterPro" id="IPR051258">
    <property type="entry name" value="Diverse_Substrate_Transporter"/>
</dbReference>
<keyword evidence="6 7" id="KW-0472">Membrane</keyword>
<dbReference type="EMBL" id="STGX01000019">
    <property type="protein sequence ID" value="THV24445.1"/>
    <property type="molecule type" value="Genomic_DNA"/>
</dbReference>
<comment type="subcellular location">
    <subcellularLocation>
        <location evidence="1">Cell membrane</location>
        <topology evidence="1">Multi-pass membrane protein</topology>
    </subcellularLocation>
</comment>
<keyword evidence="4 7" id="KW-0812">Transmembrane</keyword>
<protein>
    <submittedName>
        <fullName evidence="9">DMT family transporter</fullName>
    </submittedName>
</protein>
<evidence type="ECO:0000256" key="7">
    <source>
        <dbReference type="SAM" id="Phobius"/>
    </source>
</evidence>
<dbReference type="Proteomes" id="UP000305792">
    <property type="component" value="Unassembled WGS sequence"/>
</dbReference>
<dbReference type="AlphaFoldDB" id="A0A4S8P560"/>
<dbReference type="OrthoDB" id="5430053at2"/>
<proteinExistence type="inferred from homology"/>
<feature type="transmembrane region" description="Helical" evidence="7">
    <location>
        <begin position="251"/>
        <end position="267"/>
    </location>
</feature>
<keyword evidence="10" id="KW-1185">Reference proteome</keyword>
<dbReference type="GO" id="GO:0005886">
    <property type="term" value="C:plasma membrane"/>
    <property type="evidence" value="ECO:0007669"/>
    <property type="project" value="UniProtKB-SubCell"/>
</dbReference>
<accession>A0A4S8P560</accession>
<name>A0A4S8P560_9ACTN</name>
<sequence length="318" mass="31724">MLLVGTSSAVSATIADYPVLTGQAVRFAIGAAILLAVAHRVRGPRPSARDLLLLVALAATGLAGFNLFLVEATRHASPAVIGAVVGAVPVAMAIAGPLVERRRPGRRTVAAAVIVTLGTAVAAGLGGAGAAGLALALGALACEVLFSLLAVPLLPRLGPTRVAAYAAALAVPMLLVAGLAVDGTNALRAPTAGEALSYAYLGVVVTAVAFLLWYNALRALGPDRAGLFAGLVPVGSLAATAALGLAPVGGADLAGALLVGAGIVVGMRRPRPVTSAALRAHSAWRPGRAACYGPRMSTNVRWYQRFTLAPGGAGSHER</sequence>
<comment type="similarity">
    <text evidence="2">Belongs to the EamA transporter family.</text>
</comment>
<dbReference type="InterPro" id="IPR000620">
    <property type="entry name" value="EamA_dom"/>
</dbReference>
<dbReference type="InterPro" id="IPR037185">
    <property type="entry name" value="EmrE-like"/>
</dbReference>
<evidence type="ECO:0000256" key="5">
    <source>
        <dbReference type="ARBA" id="ARBA00022989"/>
    </source>
</evidence>
<evidence type="ECO:0000259" key="8">
    <source>
        <dbReference type="Pfam" id="PF00892"/>
    </source>
</evidence>
<comment type="caution">
    <text evidence="9">The sequence shown here is derived from an EMBL/GenBank/DDBJ whole genome shotgun (WGS) entry which is preliminary data.</text>
</comment>
<reference evidence="9 10" key="1">
    <citation type="journal article" date="2018" name="Int. J. Syst. Evol. Microbiol.">
        <title>Glycomyces paridis sp. nov., isolated from the medicinal plant Paris polyphylla.</title>
        <authorList>
            <person name="Fang X.M."/>
            <person name="Bai J.L."/>
            <person name="Su J."/>
            <person name="Zhao L.L."/>
            <person name="Liu H.Y."/>
            <person name="Ma B.P."/>
            <person name="Zhang Y.Q."/>
            <person name="Yu L.Y."/>
        </authorList>
    </citation>
    <scope>NUCLEOTIDE SEQUENCE [LARGE SCALE GENOMIC DNA]</scope>
    <source>
        <strain evidence="9 10">CPCC 204357</strain>
    </source>
</reference>
<keyword evidence="3" id="KW-1003">Cell membrane</keyword>
<feature type="transmembrane region" description="Helical" evidence="7">
    <location>
        <begin position="133"/>
        <end position="155"/>
    </location>
</feature>
<feature type="domain" description="EamA" evidence="8">
    <location>
        <begin position="7"/>
        <end position="121"/>
    </location>
</feature>
<feature type="transmembrane region" description="Helical" evidence="7">
    <location>
        <begin position="76"/>
        <end position="96"/>
    </location>
</feature>